<evidence type="ECO:0000313" key="2">
    <source>
        <dbReference type="Proteomes" id="UP000479710"/>
    </source>
</evidence>
<accession>A0A6G1E9F7</accession>
<keyword evidence="2" id="KW-1185">Reference proteome</keyword>
<reference evidence="1 2" key="1">
    <citation type="submission" date="2019-11" db="EMBL/GenBank/DDBJ databases">
        <title>Whole genome sequence of Oryza granulata.</title>
        <authorList>
            <person name="Li W."/>
        </authorList>
    </citation>
    <scope>NUCLEOTIDE SEQUENCE [LARGE SCALE GENOMIC DNA]</scope>
    <source>
        <strain evidence="2">cv. Menghai</strain>
        <tissue evidence="1">Leaf</tissue>
    </source>
</reference>
<dbReference type="AlphaFoldDB" id="A0A6G1E9F7"/>
<protein>
    <submittedName>
        <fullName evidence="1">Uncharacterized protein</fullName>
    </submittedName>
</protein>
<evidence type="ECO:0000313" key="1">
    <source>
        <dbReference type="EMBL" id="KAF0920573.1"/>
    </source>
</evidence>
<comment type="caution">
    <text evidence="1">The sequence shown here is derived from an EMBL/GenBank/DDBJ whole genome shotgun (WGS) entry which is preliminary data.</text>
</comment>
<gene>
    <name evidence="1" type="ORF">E2562_035720</name>
</gene>
<name>A0A6G1E9F7_9ORYZ</name>
<sequence>MPEQAMREMEAVYEEFFRLMAEDEGIGDRAATAVVQGHGAPAGLLRRPAAQLARAADAQAGTVMGRP</sequence>
<dbReference type="Proteomes" id="UP000479710">
    <property type="component" value="Unassembled WGS sequence"/>
</dbReference>
<organism evidence="1 2">
    <name type="scientific">Oryza meyeriana var. granulata</name>
    <dbReference type="NCBI Taxonomy" id="110450"/>
    <lineage>
        <taxon>Eukaryota</taxon>
        <taxon>Viridiplantae</taxon>
        <taxon>Streptophyta</taxon>
        <taxon>Embryophyta</taxon>
        <taxon>Tracheophyta</taxon>
        <taxon>Spermatophyta</taxon>
        <taxon>Magnoliopsida</taxon>
        <taxon>Liliopsida</taxon>
        <taxon>Poales</taxon>
        <taxon>Poaceae</taxon>
        <taxon>BOP clade</taxon>
        <taxon>Oryzoideae</taxon>
        <taxon>Oryzeae</taxon>
        <taxon>Oryzinae</taxon>
        <taxon>Oryza</taxon>
        <taxon>Oryza meyeriana</taxon>
    </lineage>
</organism>
<proteinExistence type="predicted"/>
<dbReference type="EMBL" id="SPHZ02000005">
    <property type="protein sequence ID" value="KAF0920573.1"/>
    <property type="molecule type" value="Genomic_DNA"/>
</dbReference>